<feature type="domain" description="Condensation" evidence="4">
    <location>
        <begin position="671"/>
        <end position="1118"/>
    </location>
</feature>
<dbReference type="OrthoDB" id="10053021at2759"/>
<dbReference type="InterPro" id="IPR000873">
    <property type="entry name" value="AMP-dep_synth/lig_dom"/>
</dbReference>
<dbReference type="GO" id="GO:0031177">
    <property type="term" value="F:phosphopantetheine binding"/>
    <property type="evidence" value="ECO:0007669"/>
    <property type="project" value="TreeGrafter"/>
</dbReference>
<keyword evidence="2" id="KW-0597">Phosphoprotein</keyword>
<reference evidence="5" key="1">
    <citation type="submission" date="2021-02" db="EMBL/GenBank/DDBJ databases">
        <authorList>
            <person name="Nowell W R."/>
        </authorList>
    </citation>
    <scope>NUCLEOTIDE SEQUENCE</scope>
</reference>
<dbReference type="SUPFAM" id="SSF52777">
    <property type="entry name" value="CoA-dependent acyltransferases"/>
    <property type="match status" value="4"/>
</dbReference>
<dbReference type="InterPro" id="IPR020845">
    <property type="entry name" value="AMP-binding_CS"/>
</dbReference>
<dbReference type="GO" id="GO:0003824">
    <property type="term" value="F:catalytic activity"/>
    <property type="evidence" value="ECO:0007669"/>
    <property type="project" value="InterPro"/>
</dbReference>
<feature type="domain" description="AMP-dependent synthetase/ligase" evidence="3">
    <location>
        <begin position="1167"/>
        <end position="1326"/>
    </location>
</feature>
<dbReference type="EMBL" id="CAJNOJ010000008">
    <property type="protein sequence ID" value="CAF0773368.1"/>
    <property type="molecule type" value="Genomic_DNA"/>
</dbReference>
<evidence type="ECO:0000259" key="4">
    <source>
        <dbReference type="Pfam" id="PF00668"/>
    </source>
</evidence>
<name>A0A813QXJ8_ADIRI</name>
<dbReference type="Proteomes" id="UP000663852">
    <property type="component" value="Unassembled WGS sequence"/>
</dbReference>
<evidence type="ECO:0000313" key="6">
    <source>
        <dbReference type="Proteomes" id="UP000663852"/>
    </source>
</evidence>
<dbReference type="GO" id="GO:0043041">
    <property type="term" value="P:amino acid activation for nonribosomal peptide biosynthetic process"/>
    <property type="evidence" value="ECO:0007669"/>
    <property type="project" value="TreeGrafter"/>
</dbReference>
<organism evidence="5 6">
    <name type="scientific">Adineta ricciae</name>
    <name type="common">Rotifer</name>
    <dbReference type="NCBI Taxonomy" id="249248"/>
    <lineage>
        <taxon>Eukaryota</taxon>
        <taxon>Metazoa</taxon>
        <taxon>Spiralia</taxon>
        <taxon>Gnathifera</taxon>
        <taxon>Rotifera</taxon>
        <taxon>Eurotatoria</taxon>
        <taxon>Bdelloidea</taxon>
        <taxon>Adinetida</taxon>
        <taxon>Adinetidae</taxon>
        <taxon>Adineta</taxon>
    </lineage>
</organism>
<evidence type="ECO:0000313" key="5">
    <source>
        <dbReference type="EMBL" id="CAF0773368.1"/>
    </source>
</evidence>
<dbReference type="PANTHER" id="PTHR45527:SF1">
    <property type="entry name" value="FATTY ACID SYNTHASE"/>
    <property type="match status" value="1"/>
</dbReference>
<dbReference type="SUPFAM" id="SSF56801">
    <property type="entry name" value="Acetyl-CoA synthetase-like"/>
    <property type="match status" value="1"/>
</dbReference>
<accession>A0A813QXJ8</accession>
<evidence type="ECO:0000256" key="1">
    <source>
        <dbReference type="ARBA" id="ARBA00022450"/>
    </source>
</evidence>
<evidence type="ECO:0000259" key="3">
    <source>
        <dbReference type="Pfam" id="PF00501"/>
    </source>
</evidence>
<gene>
    <name evidence="5" type="ORF">EDS130_LOCUS3439</name>
</gene>
<evidence type="ECO:0000256" key="2">
    <source>
        <dbReference type="ARBA" id="ARBA00022553"/>
    </source>
</evidence>
<dbReference type="Gene3D" id="3.30.559.30">
    <property type="entry name" value="Nonribosomal peptide synthetase, condensation domain"/>
    <property type="match status" value="2"/>
</dbReference>
<dbReference type="PROSITE" id="PS00455">
    <property type="entry name" value="AMP_BINDING"/>
    <property type="match status" value="1"/>
</dbReference>
<dbReference type="Pfam" id="PF00668">
    <property type="entry name" value="Condensation"/>
    <property type="match status" value="2"/>
</dbReference>
<feature type="domain" description="Condensation" evidence="4">
    <location>
        <begin position="188"/>
        <end position="626"/>
    </location>
</feature>
<dbReference type="GO" id="GO:0044550">
    <property type="term" value="P:secondary metabolite biosynthetic process"/>
    <property type="evidence" value="ECO:0007669"/>
    <property type="project" value="TreeGrafter"/>
</dbReference>
<dbReference type="InterPro" id="IPR023213">
    <property type="entry name" value="CAT-like_dom_sf"/>
</dbReference>
<sequence length="1327" mass="153057">MSYWDRRKSYLRYLSKLSADLNEAHRFFTCIHLKSSAHERITNALKQHIYHCYELAVISITTQENSKHTTSHRQSSLLGKLDSSDEYRIVLATESQQDRTKLQPDNDTHSDLFPTTSPINFGMDSLSATILFQRMVSKYNVDPQTVSIRTFFTQDTIGDQIKLMKEAGSKNTQSVKWQQLHLIKGITSFAQERIFLDEQVRFTKEIAVYNELVALRIIRGSISITRLTRALRSVVYKHKILRTSFAFNNNDNTLNQLVTDYHNTFTLASEKMYKNDDELNDIISQVIMDPNLFDLSIGRVLFCQILKYQSSNNDENSDTPLAISDIFIVAFHHTVFDGSTFPIFLNYLSRAYNDNTESSENEDLLQYIDYSVHERLTDMSPSCTFWSHHLNGYNTDCRLALPVDRHNSFDRQRSGYAYVTEVFFEKETSTAFMNYASSHQTTVFQLSLAIFYAFLFKLSHHQNDLCVSCFNANRYKPELQNMLGMFVATSPCRVQMDSSWSFNELVQRVREQCLSIMEHSHYPLQHIIADLHLESSKVPFLELLFHFINISSNTSYFNLNETNLEQMSLAPSSEVAKFDFMLKFVYDSTSDDRKLSFRLICTQDLYNENIVKIMTRRFKQIFEHLFTPYASNEQIAPSDTLVTELNLILPEEQNEIQNTIFSPKITTLNEGPLSYAQTRIYQCERTFLQSEKSATAVSNMPFLCRLSPECILSVRQLQKALHLLVTKHQSLRTAIVRNDENNMCLQKTNDIHDNETHLFEFIETAYNTDEDLNNIMRNEKANPRLFDLALGLVFRCHLVFHKQISPDGVLSHSDLIIFNFHHALFDFPSMDIFLHHLNEAYTTGQLPSDNDDATLRYIDYAMIEHEMAMSGASMFWLDALHDCDLDRPLSLPYDRHRLTNEHRTGRGTSVCFDFGYDVSNELIRYASSHDVSIRQVSLAIYYVFLFKLTNGEKDLCIGMPIDNRYKSELRSIIGMFVNIIPLRCEIDPSWTLEQLVKGVNVTEMSCIKYSYFPLERIFNQKCNSTIADILNVCFDFQSNKNGNITNETIVSDALLHPTSESIKSNRNILNDMSDFSLSVEHQLNRDLLSCTINASLDLFHESTVETIAHRFHSILEQLPTCTVRRMKMPLFEIPFLLTDERAVLQSINNTEIQHTSNSCIHHKFVDRVLQYPQKLAVELDDQSITYSELLYFAQVLSIQLLKKYQVGLGDIVCQCVERSLSMIIGIMATELIGGVYCPLSPRDPKQRLHLLVQQTQSRIVLAHHLTKNKFHDQSNEISLVNIDCQFYSTGVNMCIDHHLFSHINTKPKNVAYVIFTSGSTGVPKAVC</sequence>
<proteinExistence type="predicted"/>
<dbReference type="Gene3D" id="3.40.50.980">
    <property type="match status" value="2"/>
</dbReference>
<dbReference type="GO" id="GO:0005737">
    <property type="term" value="C:cytoplasm"/>
    <property type="evidence" value="ECO:0007669"/>
    <property type="project" value="TreeGrafter"/>
</dbReference>
<protein>
    <recommendedName>
        <fullName evidence="7">Carrier domain-containing protein</fullName>
    </recommendedName>
</protein>
<dbReference type="InterPro" id="IPR001242">
    <property type="entry name" value="Condensation_dom"/>
</dbReference>
<comment type="caution">
    <text evidence="5">The sequence shown here is derived from an EMBL/GenBank/DDBJ whole genome shotgun (WGS) entry which is preliminary data.</text>
</comment>
<dbReference type="Pfam" id="PF00501">
    <property type="entry name" value="AMP-binding"/>
    <property type="match status" value="1"/>
</dbReference>
<dbReference type="PANTHER" id="PTHR45527">
    <property type="entry name" value="NONRIBOSOMAL PEPTIDE SYNTHETASE"/>
    <property type="match status" value="1"/>
</dbReference>
<keyword evidence="1" id="KW-0596">Phosphopantetheine</keyword>
<evidence type="ECO:0008006" key="7">
    <source>
        <dbReference type="Google" id="ProtNLM"/>
    </source>
</evidence>
<dbReference type="Gene3D" id="3.30.559.10">
    <property type="entry name" value="Chloramphenicol acetyltransferase-like domain"/>
    <property type="match status" value="2"/>
</dbReference>